<dbReference type="AlphaFoldDB" id="A0AA90UVU4"/>
<evidence type="ECO:0000313" key="4">
    <source>
        <dbReference type="Proteomes" id="UP000421408"/>
    </source>
</evidence>
<evidence type="ECO:0000256" key="2">
    <source>
        <dbReference type="SAM" id="SignalP"/>
    </source>
</evidence>
<evidence type="ECO:0000313" key="3">
    <source>
        <dbReference type="EMBL" id="MQN82463.1"/>
    </source>
</evidence>
<feature type="compositionally biased region" description="Basic residues" evidence="1">
    <location>
        <begin position="153"/>
        <end position="174"/>
    </location>
</feature>
<reference evidence="4" key="1">
    <citation type="submission" date="2019-09" db="EMBL/GenBank/DDBJ databases">
        <title>Distinct polysaccharide growth profiles of human intestinal Prevotella copri isolates.</title>
        <authorList>
            <person name="Fehlner-Peach H."/>
            <person name="Magnabosco C."/>
            <person name="Raghavan V."/>
            <person name="Scher J.U."/>
            <person name="Tett A."/>
            <person name="Cox L.M."/>
            <person name="Gottsegen C."/>
            <person name="Watters A."/>
            <person name="Wiltshire- Gordon J.D."/>
            <person name="Segata N."/>
            <person name="Bonneau R."/>
            <person name="Littman D.R."/>
        </authorList>
    </citation>
    <scope>NUCLEOTIDE SEQUENCE [LARGE SCALE GENOMIC DNA]</scope>
    <source>
        <strain evidence="4">iAA108</strain>
    </source>
</reference>
<feature type="signal peptide" evidence="2">
    <location>
        <begin position="1"/>
        <end position="20"/>
    </location>
</feature>
<feature type="chain" id="PRO_5041642373" evidence="2">
    <location>
        <begin position="21"/>
        <end position="190"/>
    </location>
</feature>
<feature type="compositionally biased region" description="Acidic residues" evidence="1">
    <location>
        <begin position="179"/>
        <end position="190"/>
    </location>
</feature>
<dbReference type="RefSeq" id="WP_153117887.1">
    <property type="nucleotide sequence ID" value="NZ_VZCC01000005.1"/>
</dbReference>
<comment type="caution">
    <text evidence="3">The sequence shown here is derived from an EMBL/GenBank/DDBJ whole genome shotgun (WGS) entry which is preliminary data.</text>
</comment>
<proteinExistence type="predicted"/>
<accession>A0AA90UVU4</accession>
<protein>
    <submittedName>
        <fullName evidence="3">Uncharacterized protein</fullName>
    </submittedName>
</protein>
<sequence>MKRIIMTLVAVWMMITSMNAQRLTNIQAEARFITDKMVVELGLSSAQRNSILNINLNYLNGIRSYRDIDAYGWQYRNKQLKRMMTARQWKRFKNSYYFYRPIGWQNHVYVHHIYTKYPKHNWGHDKRRPRPECSYGRPGWPGGTHVTYGPGKPCKHHKYHKHDKKWKHDKKKWKHDRDWDDDDDDDDDDD</sequence>
<gene>
    <name evidence="3" type="ORF">F7D74_00320</name>
</gene>
<dbReference type="Proteomes" id="UP000421408">
    <property type="component" value="Unassembled WGS sequence"/>
</dbReference>
<evidence type="ECO:0000256" key="1">
    <source>
        <dbReference type="SAM" id="MobiDB-lite"/>
    </source>
</evidence>
<organism evidence="3 4">
    <name type="scientific">Segatella copri</name>
    <dbReference type="NCBI Taxonomy" id="165179"/>
    <lineage>
        <taxon>Bacteria</taxon>
        <taxon>Pseudomonadati</taxon>
        <taxon>Bacteroidota</taxon>
        <taxon>Bacteroidia</taxon>
        <taxon>Bacteroidales</taxon>
        <taxon>Prevotellaceae</taxon>
        <taxon>Segatella</taxon>
    </lineage>
</organism>
<feature type="region of interest" description="Disordered" evidence="1">
    <location>
        <begin position="151"/>
        <end position="190"/>
    </location>
</feature>
<name>A0AA90UVU4_9BACT</name>
<keyword evidence="2" id="KW-0732">Signal</keyword>
<dbReference type="EMBL" id="VZCC01000005">
    <property type="protein sequence ID" value="MQN82463.1"/>
    <property type="molecule type" value="Genomic_DNA"/>
</dbReference>